<evidence type="ECO:0000256" key="4">
    <source>
        <dbReference type="SAM" id="Phobius"/>
    </source>
</evidence>
<evidence type="ECO:0000313" key="7">
    <source>
        <dbReference type="Proteomes" id="UP000019364"/>
    </source>
</evidence>
<dbReference type="SUPFAM" id="SSF56281">
    <property type="entry name" value="Metallo-hydrolase/oxidoreductase"/>
    <property type="match status" value="1"/>
</dbReference>
<gene>
    <name evidence="6" type="ORF">JCM16418_2416</name>
</gene>
<evidence type="ECO:0000313" key="6">
    <source>
        <dbReference type="EMBL" id="GAF08347.1"/>
    </source>
</evidence>
<feature type="domain" description="Metallo-beta-lactamase" evidence="5">
    <location>
        <begin position="120"/>
        <end position="317"/>
    </location>
</feature>
<dbReference type="InterPro" id="IPR036866">
    <property type="entry name" value="RibonucZ/Hydroxyglut_hydro"/>
</dbReference>
<dbReference type="PANTHER" id="PTHR15032:SF4">
    <property type="entry name" value="N-ACYL-PHOSPHATIDYLETHANOLAMINE-HYDROLYZING PHOSPHOLIPASE D"/>
    <property type="match status" value="1"/>
</dbReference>
<comment type="caution">
    <text evidence="6">The sequence shown here is derived from an EMBL/GenBank/DDBJ whole genome shotgun (WGS) entry which is preliminary data.</text>
</comment>
<comment type="catalytic activity">
    <reaction evidence="3">
        <text>3',5'-cyclic UMP + H2O = UMP + H(+)</text>
        <dbReference type="Rhea" id="RHEA:70575"/>
        <dbReference type="ChEBI" id="CHEBI:15377"/>
        <dbReference type="ChEBI" id="CHEBI:15378"/>
        <dbReference type="ChEBI" id="CHEBI:57865"/>
        <dbReference type="ChEBI" id="CHEBI:184387"/>
    </reaction>
    <physiologicalReaction direction="left-to-right" evidence="3">
        <dbReference type="Rhea" id="RHEA:70576"/>
    </physiologicalReaction>
</comment>
<dbReference type="STRING" id="1236976.JCM16418_2416"/>
<protein>
    <submittedName>
        <fullName evidence="6">Outer membrane protein romA</fullName>
    </submittedName>
</protein>
<dbReference type="EMBL" id="BAVZ01000006">
    <property type="protein sequence ID" value="GAF08347.1"/>
    <property type="molecule type" value="Genomic_DNA"/>
</dbReference>
<keyword evidence="4" id="KW-0472">Membrane</keyword>
<dbReference type="RefSeq" id="WP_306304769.1">
    <property type="nucleotide sequence ID" value="NZ_BAVZ01000006.1"/>
</dbReference>
<dbReference type="PANTHER" id="PTHR15032">
    <property type="entry name" value="N-ACYL-PHOSPHATIDYLETHANOLAMINE-HYDROLYZING PHOSPHOLIPASE D"/>
    <property type="match status" value="1"/>
</dbReference>
<dbReference type="GO" id="GO:0005737">
    <property type="term" value="C:cytoplasm"/>
    <property type="evidence" value="ECO:0007669"/>
    <property type="project" value="TreeGrafter"/>
</dbReference>
<comment type="catalytic activity">
    <reaction evidence="1">
        <text>3',5'-cyclic CMP + H2O = CMP + H(+)</text>
        <dbReference type="Rhea" id="RHEA:72675"/>
        <dbReference type="ChEBI" id="CHEBI:15377"/>
        <dbReference type="ChEBI" id="CHEBI:15378"/>
        <dbReference type="ChEBI" id="CHEBI:58003"/>
        <dbReference type="ChEBI" id="CHEBI:60377"/>
    </reaction>
    <physiologicalReaction direction="left-to-right" evidence="1">
        <dbReference type="Rhea" id="RHEA:72676"/>
    </physiologicalReaction>
</comment>
<dbReference type="eggNOG" id="COG2220">
    <property type="taxonomic scope" value="Bacteria"/>
</dbReference>
<dbReference type="InterPro" id="IPR001279">
    <property type="entry name" value="Metallo-B-lactamas"/>
</dbReference>
<sequence>MSTMIVFICIILVFIVVTLLFLNFYPPFGGNPSKEKLRQYRNSPNFRKNTFLYPEPTKSFEPRLKNVTSLLRDYMKGNPKVKPDKSIPMDYLDLHDLDGQTRPTITWFGHSALLLQIEGTKILLDPMLGHYASPVQKFGSKRYSKELPFELEQLSTIDAVVLSHDHYDHLDYGTIMKLKDKVTQFIVPLGVGIHLERWGIDPKRISEHDWWDEYEFQGLKFACTPSRHFSGRSLFNGGSTLWCSWVIEAKETKVFFSGDSGYGPHFEQIGDKYGPFDLTLMECGQYDARWSNIHMMPEESVQAHMDVKGQVMIPIHWSAFTLALHDWTDPIERVTLAAKKRDVHISTPKIGETVLIGSNEYPSSIWWK</sequence>
<dbReference type="Gene3D" id="3.60.15.10">
    <property type="entry name" value="Ribonuclease Z/Hydroxyacylglutathione hydrolase-like"/>
    <property type="match status" value="1"/>
</dbReference>
<keyword evidence="7" id="KW-1185">Reference proteome</keyword>
<evidence type="ECO:0000256" key="1">
    <source>
        <dbReference type="ARBA" id="ARBA00034221"/>
    </source>
</evidence>
<keyword evidence="4" id="KW-1133">Transmembrane helix</keyword>
<name>W7YIQ8_9BACL</name>
<keyword evidence="4" id="KW-0812">Transmembrane</keyword>
<evidence type="ECO:0000256" key="2">
    <source>
        <dbReference type="ARBA" id="ARBA00034301"/>
    </source>
</evidence>
<dbReference type="Proteomes" id="UP000019364">
    <property type="component" value="Unassembled WGS sequence"/>
</dbReference>
<evidence type="ECO:0000256" key="3">
    <source>
        <dbReference type="ARBA" id="ARBA00048505"/>
    </source>
</evidence>
<reference evidence="6 7" key="1">
    <citation type="journal article" date="2014" name="Genome Announc.">
        <title>Draft Genome Sequence of Paenibacillus pini JCM 16418T, Isolated from the Rhizosphere of Pine Tree.</title>
        <authorList>
            <person name="Yuki M."/>
            <person name="Oshima K."/>
            <person name="Suda W."/>
            <person name="Oshida Y."/>
            <person name="Kitamura K."/>
            <person name="Iida Y."/>
            <person name="Hattori M."/>
            <person name="Ohkuma M."/>
        </authorList>
    </citation>
    <scope>NUCLEOTIDE SEQUENCE [LARGE SCALE GENOMIC DNA]</scope>
    <source>
        <strain evidence="6 7">JCM 16418</strain>
    </source>
</reference>
<feature type="transmembrane region" description="Helical" evidence="4">
    <location>
        <begin position="5"/>
        <end position="25"/>
    </location>
</feature>
<dbReference type="AlphaFoldDB" id="W7YIQ8"/>
<evidence type="ECO:0000259" key="5">
    <source>
        <dbReference type="Pfam" id="PF12706"/>
    </source>
</evidence>
<dbReference type="Pfam" id="PF12706">
    <property type="entry name" value="Lactamase_B_2"/>
    <property type="match status" value="1"/>
</dbReference>
<comment type="function">
    <text evidence="2">Counteracts the endogenous Pycsar antiviral defense system. Phosphodiesterase that enables metal-dependent hydrolysis of host cyclic nucleotide Pycsar defense signals such as cCMP and cUMP.</text>
</comment>
<organism evidence="6 7">
    <name type="scientific">Paenibacillus pini JCM 16418</name>
    <dbReference type="NCBI Taxonomy" id="1236976"/>
    <lineage>
        <taxon>Bacteria</taxon>
        <taxon>Bacillati</taxon>
        <taxon>Bacillota</taxon>
        <taxon>Bacilli</taxon>
        <taxon>Bacillales</taxon>
        <taxon>Paenibacillaceae</taxon>
        <taxon>Paenibacillus</taxon>
    </lineage>
</organism>
<proteinExistence type="predicted"/>
<accession>W7YIQ8</accession>